<sequence>MTGTGAAATVGLAGCLGDLVGSDEDDENEIDMVLNPAEGDVDMLDQYAQFFDYLESETDVVINASEASSYTATVTAIQNDQAHLADISPTGVVAAPDAMDILGMRIQYGAAVYFSTVVTTPDSPIDEISDIEQDHEVALASQLSVSGGLFPLLMLSDGGLDVGDAPDGDPVDFEVSYSDHNTAMNELLNREDVVAAGTGAFVSSQYLDEEQMPDEFMENSAEVDNLGSGDEELQLLSVSDPIPRAPIVARSNWDDPVVDDIEEALLSAEEADLVDEDAEEPLWFTGVEEATIDDYQPIQDAMDALGLEFSDLAGE</sequence>
<dbReference type="SUPFAM" id="SSF53850">
    <property type="entry name" value="Periplasmic binding protein-like II"/>
    <property type="match status" value="1"/>
</dbReference>
<dbReference type="AlphaFoldDB" id="W0JT57"/>
<evidence type="ECO:0000313" key="1">
    <source>
        <dbReference type="EMBL" id="AHG00208.1"/>
    </source>
</evidence>
<accession>W0JT57</accession>
<dbReference type="STRING" id="797299.HALLA_16790"/>
<dbReference type="Pfam" id="PF12974">
    <property type="entry name" value="Phosphonate-bd"/>
    <property type="match status" value="1"/>
</dbReference>
<dbReference type="Gene3D" id="3.40.190.10">
    <property type="entry name" value="Periplasmic binding protein-like II"/>
    <property type="match status" value="2"/>
</dbReference>
<dbReference type="eggNOG" id="arCOG01805">
    <property type="taxonomic scope" value="Archaea"/>
</dbReference>
<dbReference type="HOGENOM" id="CLU_051472_6_0_2"/>
<dbReference type="PANTHER" id="PTHR35841">
    <property type="entry name" value="PHOSPHONATES-BINDING PERIPLASMIC PROTEIN"/>
    <property type="match status" value="1"/>
</dbReference>
<dbReference type="PANTHER" id="PTHR35841:SF1">
    <property type="entry name" value="PHOSPHONATES-BINDING PERIPLASMIC PROTEIN"/>
    <property type="match status" value="1"/>
</dbReference>
<protein>
    <submittedName>
        <fullName evidence="1">Phosphate-binding protein</fullName>
    </submittedName>
</protein>
<dbReference type="PATRIC" id="fig|797299.3.peg.2363"/>
<dbReference type="EMBL" id="CP007055">
    <property type="protein sequence ID" value="AHG00208.1"/>
    <property type="molecule type" value="Genomic_DNA"/>
</dbReference>
<dbReference type="Proteomes" id="UP000019024">
    <property type="component" value="Chromosome"/>
</dbReference>
<dbReference type="KEGG" id="hlr:HALLA_16790"/>
<reference evidence="1 2" key="1">
    <citation type="submission" date="2014-01" db="EMBL/GenBank/DDBJ databases">
        <authorList>
            <consortium name="DOE Joint Genome Institute"/>
            <person name="Anderson I."/>
            <person name="Huntemann M."/>
            <person name="Han J."/>
            <person name="Chen A."/>
            <person name="Kyrpides N."/>
            <person name="Mavromatis K."/>
            <person name="Markowitz V."/>
            <person name="Palaniappan K."/>
            <person name="Ivanova N."/>
            <person name="Schaumberg A."/>
            <person name="Pati A."/>
            <person name="Liolios K."/>
            <person name="Nordberg H.P."/>
            <person name="Cantor M.N."/>
            <person name="Hua S.X."/>
            <person name="Woyke T."/>
        </authorList>
    </citation>
    <scope>NUCLEOTIDE SEQUENCE [LARGE SCALE GENOMIC DNA]</scope>
    <source>
        <strain evidence="1 2">XH-48</strain>
    </source>
</reference>
<evidence type="ECO:0000313" key="2">
    <source>
        <dbReference type="Proteomes" id="UP000019024"/>
    </source>
</evidence>
<keyword evidence="2" id="KW-1185">Reference proteome</keyword>
<gene>
    <name evidence="1" type="ORF">HALLA_16790</name>
</gene>
<proteinExistence type="predicted"/>
<name>W0JT57_9EURY</name>
<organism evidence="1 2">
    <name type="scientific">Halostagnicola larsenii XH-48</name>
    <dbReference type="NCBI Taxonomy" id="797299"/>
    <lineage>
        <taxon>Archaea</taxon>
        <taxon>Methanobacteriati</taxon>
        <taxon>Methanobacteriota</taxon>
        <taxon>Stenosarchaea group</taxon>
        <taxon>Halobacteria</taxon>
        <taxon>Halobacteriales</taxon>
        <taxon>Natrialbaceae</taxon>
        <taxon>Halostagnicola</taxon>
    </lineage>
</organism>